<dbReference type="STRING" id="536227.Ccar_17790"/>
<dbReference type="OrthoDB" id="3036008at2"/>
<dbReference type="EMBL" id="ACVI01000022">
    <property type="protein sequence ID" value="EET87821.1"/>
    <property type="molecule type" value="Genomic_DNA"/>
</dbReference>
<dbReference type="AlphaFoldDB" id="C6PSE3"/>
<dbReference type="Proteomes" id="UP000004198">
    <property type="component" value="Unassembled WGS sequence"/>
</dbReference>
<accession>C6PSE3</accession>
<keyword evidence="2" id="KW-1185">Reference proteome</keyword>
<proteinExistence type="predicted"/>
<name>C6PSE3_9CLOT</name>
<organism evidence="1 2">
    <name type="scientific">Clostridium carboxidivorans P7</name>
    <dbReference type="NCBI Taxonomy" id="536227"/>
    <lineage>
        <taxon>Bacteria</taxon>
        <taxon>Bacillati</taxon>
        <taxon>Bacillota</taxon>
        <taxon>Clostridia</taxon>
        <taxon>Eubacteriales</taxon>
        <taxon>Clostridiaceae</taxon>
        <taxon>Clostridium</taxon>
    </lineage>
</organism>
<dbReference type="InterPro" id="IPR011990">
    <property type="entry name" value="TPR-like_helical_dom_sf"/>
</dbReference>
<evidence type="ECO:0000313" key="1">
    <source>
        <dbReference type="EMBL" id="EET87821.1"/>
    </source>
</evidence>
<evidence type="ECO:0000313" key="2">
    <source>
        <dbReference type="Proteomes" id="UP000004198"/>
    </source>
</evidence>
<dbReference type="KEGG" id="cck:Ccar_17790"/>
<gene>
    <name evidence="1" type="ORF">CcarbDRAFT_1710</name>
</gene>
<protein>
    <submittedName>
        <fullName evidence="1">Uncharacterized protein</fullName>
    </submittedName>
</protein>
<comment type="caution">
    <text evidence="1">The sequence shown here is derived from an EMBL/GenBank/DDBJ whole genome shotgun (WGS) entry which is preliminary data.</text>
</comment>
<dbReference type="PATRIC" id="fig|536227.13.peg.3734"/>
<dbReference type="SUPFAM" id="SSF48452">
    <property type="entry name" value="TPR-like"/>
    <property type="match status" value="1"/>
</dbReference>
<sequence>MMKKIIKAYNDTKIAIIQKLSQSDEGTLQETEFLDDGTIYCRIERLKEKFSSVNQEIEMLINYDKKDNYYTEKLRQLNTKKNEISLNLAFLASNNLNNLDTCEKITTGLNTDFKLCITALKYYKVGDEKSAFESFYEYFKNKSGVIDHYLINKIYGLLLYKYKQYKIALPLLRKSAEKRPEDVEIHRILKEIYLILSMKHEEKIEKNILEVLGA</sequence>
<reference evidence="1 2" key="1">
    <citation type="submission" date="2009-06" db="EMBL/GenBank/DDBJ databases">
        <title>The draft genome of Clostridium carboxidivorans P7.</title>
        <authorList>
            <consortium name="US DOE Joint Genome Institute (JGI-PGF)"/>
            <person name="Lucas S."/>
            <person name="Copeland A."/>
            <person name="Lapidus A."/>
            <person name="Glavina del Rio T."/>
            <person name="Tice H."/>
            <person name="Bruce D."/>
            <person name="Goodwin L."/>
            <person name="Pitluck S."/>
            <person name="Larimer F."/>
            <person name="Land M.L."/>
            <person name="Hauser L."/>
            <person name="Hemme C.L."/>
        </authorList>
    </citation>
    <scope>NUCLEOTIDE SEQUENCE [LARGE SCALE GENOMIC DNA]</scope>
    <source>
        <strain evidence="1 2">P7</strain>
    </source>
</reference>
<dbReference type="eggNOG" id="ENOG50333Y1">
    <property type="taxonomic scope" value="Bacteria"/>
</dbReference>